<accession>A0A1T4R5P3</accession>
<evidence type="ECO:0000313" key="2">
    <source>
        <dbReference type="Proteomes" id="UP000190135"/>
    </source>
</evidence>
<dbReference type="AlphaFoldDB" id="A0A1T4R5P3"/>
<protein>
    <submittedName>
        <fullName evidence="1">Uncharacterized protein</fullName>
    </submittedName>
</protein>
<dbReference type="STRING" id="1365950.SAMN05428963_10625"/>
<name>A0A1T4R5P3_9HYPH</name>
<organism evidence="1 2">
    <name type="scientific">Consotaella salsifontis</name>
    <dbReference type="NCBI Taxonomy" id="1365950"/>
    <lineage>
        <taxon>Bacteria</taxon>
        <taxon>Pseudomonadati</taxon>
        <taxon>Pseudomonadota</taxon>
        <taxon>Alphaproteobacteria</taxon>
        <taxon>Hyphomicrobiales</taxon>
        <taxon>Aurantimonadaceae</taxon>
        <taxon>Consotaella</taxon>
    </lineage>
</organism>
<dbReference type="RefSeq" id="WP_078708283.1">
    <property type="nucleotide sequence ID" value="NZ_FUXL01000006.1"/>
</dbReference>
<keyword evidence="2" id="KW-1185">Reference proteome</keyword>
<evidence type="ECO:0000313" key="1">
    <source>
        <dbReference type="EMBL" id="SKA10988.1"/>
    </source>
</evidence>
<proteinExistence type="predicted"/>
<reference evidence="1 2" key="1">
    <citation type="submission" date="2017-02" db="EMBL/GenBank/DDBJ databases">
        <authorList>
            <person name="Peterson S.W."/>
        </authorList>
    </citation>
    <scope>NUCLEOTIDE SEQUENCE [LARGE SCALE GENOMIC DNA]</scope>
    <source>
        <strain evidence="1 2">USBA 369</strain>
    </source>
</reference>
<dbReference type="EMBL" id="FUXL01000006">
    <property type="protein sequence ID" value="SKA10988.1"/>
    <property type="molecule type" value="Genomic_DNA"/>
</dbReference>
<dbReference type="Proteomes" id="UP000190135">
    <property type="component" value="Unassembled WGS sequence"/>
</dbReference>
<sequence>MTLQDELDRAARQYDEQAEINRIESEDTLRSNGASEEEVRTMLAWLDEELSRDRAAMLLKLEGWLRRGGQPLQ</sequence>
<gene>
    <name evidence="1" type="ORF">SAMN05428963_10625</name>
</gene>